<dbReference type="Pfam" id="PF00535">
    <property type="entry name" value="Glycos_transf_2"/>
    <property type="match status" value="1"/>
</dbReference>
<keyword evidence="4 11" id="KW-0328">Glycosyltransferase</keyword>
<protein>
    <recommendedName>
        <fullName evidence="11">Polypeptide N-acetylgalactosaminyltransferase</fullName>
        <ecNumber evidence="11">2.4.1.-</ecNumber>
    </recommendedName>
    <alternativeName>
        <fullName evidence="11">Protein-UDP acetylgalactosaminyltransferase</fullName>
    </alternativeName>
</protein>
<dbReference type="InterPro" id="IPR000772">
    <property type="entry name" value="Ricin_B_lectin"/>
</dbReference>
<keyword evidence="10 11" id="KW-0464">Manganese</keyword>
<dbReference type="SMART" id="SM00458">
    <property type="entry name" value="RICIN"/>
    <property type="match status" value="1"/>
</dbReference>
<keyword evidence="9 11" id="KW-1015">Disulfide bond</keyword>
<dbReference type="SUPFAM" id="SSF50370">
    <property type="entry name" value="Ricin B-like lectins"/>
    <property type="match status" value="1"/>
</dbReference>
<evidence type="ECO:0000256" key="3">
    <source>
        <dbReference type="ARBA" id="ARBA00004922"/>
    </source>
</evidence>
<keyword evidence="6" id="KW-0479">Metal-binding</keyword>
<evidence type="ECO:0000256" key="5">
    <source>
        <dbReference type="ARBA" id="ARBA00022679"/>
    </source>
</evidence>
<evidence type="ECO:0000256" key="11">
    <source>
        <dbReference type="RuleBase" id="RU361242"/>
    </source>
</evidence>
<dbReference type="UniPathway" id="UPA00378"/>
<comment type="caution">
    <text evidence="13">The sequence shown here is derived from an EMBL/GenBank/DDBJ whole genome shotgun (WGS) entry which is preliminary data.</text>
</comment>
<evidence type="ECO:0000256" key="1">
    <source>
        <dbReference type="ARBA" id="ARBA00001936"/>
    </source>
</evidence>
<organism evidence="13 14">
    <name type="scientific">Intoshia linei</name>
    <dbReference type="NCBI Taxonomy" id="1819745"/>
    <lineage>
        <taxon>Eukaryota</taxon>
        <taxon>Metazoa</taxon>
        <taxon>Spiralia</taxon>
        <taxon>Lophotrochozoa</taxon>
        <taxon>Mesozoa</taxon>
        <taxon>Orthonectida</taxon>
        <taxon>Rhopaluridae</taxon>
        <taxon>Intoshia</taxon>
    </lineage>
</organism>
<evidence type="ECO:0000313" key="13">
    <source>
        <dbReference type="EMBL" id="OAF69381.1"/>
    </source>
</evidence>
<dbReference type="GO" id="GO:0000139">
    <property type="term" value="C:Golgi membrane"/>
    <property type="evidence" value="ECO:0007669"/>
    <property type="project" value="UniProtKB-SubCell"/>
</dbReference>
<evidence type="ECO:0000256" key="7">
    <source>
        <dbReference type="ARBA" id="ARBA00022734"/>
    </source>
</evidence>
<dbReference type="Gene3D" id="2.80.10.50">
    <property type="match status" value="1"/>
</dbReference>
<dbReference type="PANTHER" id="PTHR11675">
    <property type="entry name" value="N-ACETYLGALACTOSAMINYLTRANSFERASE"/>
    <property type="match status" value="1"/>
</dbReference>
<feature type="transmembrane region" description="Helical" evidence="11">
    <location>
        <begin position="12"/>
        <end position="31"/>
    </location>
</feature>
<keyword evidence="11" id="KW-0472">Membrane</keyword>
<dbReference type="EMBL" id="LWCA01000290">
    <property type="protein sequence ID" value="OAF69381.1"/>
    <property type="molecule type" value="Genomic_DNA"/>
</dbReference>
<comment type="pathway">
    <text evidence="3 11">Protein modification; protein glycosylation.</text>
</comment>
<dbReference type="GO" id="GO:0030246">
    <property type="term" value="F:carbohydrate binding"/>
    <property type="evidence" value="ECO:0007669"/>
    <property type="project" value="UniProtKB-KW"/>
</dbReference>
<dbReference type="Proteomes" id="UP000078046">
    <property type="component" value="Unassembled WGS sequence"/>
</dbReference>
<dbReference type="GO" id="GO:0006493">
    <property type="term" value="P:protein O-linked glycosylation"/>
    <property type="evidence" value="ECO:0007669"/>
    <property type="project" value="TreeGrafter"/>
</dbReference>
<evidence type="ECO:0000256" key="9">
    <source>
        <dbReference type="ARBA" id="ARBA00023157"/>
    </source>
</evidence>
<keyword evidence="7 11" id="KW-0430">Lectin</keyword>
<evidence type="ECO:0000259" key="12">
    <source>
        <dbReference type="SMART" id="SM00458"/>
    </source>
</evidence>
<feature type="domain" description="Ricin B lectin" evidence="12">
    <location>
        <begin position="449"/>
        <end position="561"/>
    </location>
</feature>
<reference evidence="13 14" key="1">
    <citation type="submission" date="2016-04" db="EMBL/GenBank/DDBJ databases">
        <title>The genome of Intoshia linei affirms orthonectids as highly simplified spiralians.</title>
        <authorList>
            <person name="Mikhailov K.V."/>
            <person name="Slusarev G.S."/>
            <person name="Nikitin M.A."/>
            <person name="Logacheva M.D."/>
            <person name="Penin A."/>
            <person name="Aleoshin V."/>
            <person name="Panchin Y.V."/>
        </authorList>
    </citation>
    <scope>NUCLEOTIDE SEQUENCE [LARGE SCALE GENOMIC DNA]</scope>
    <source>
        <strain evidence="13">Intl2013</strain>
        <tissue evidence="13">Whole animal</tissue>
    </source>
</reference>
<dbReference type="InterPro" id="IPR001173">
    <property type="entry name" value="Glyco_trans_2-like"/>
</dbReference>
<keyword evidence="8 11" id="KW-0333">Golgi apparatus</keyword>
<dbReference type="Pfam" id="PF00652">
    <property type="entry name" value="Ricin_B_lectin"/>
    <property type="match status" value="1"/>
</dbReference>
<dbReference type="PROSITE" id="PS50231">
    <property type="entry name" value="RICIN_B_LECTIN"/>
    <property type="match status" value="1"/>
</dbReference>
<dbReference type="OrthoDB" id="6072411at2759"/>
<name>A0A177B721_9BILA</name>
<dbReference type="GO" id="GO:0004653">
    <property type="term" value="F:polypeptide N-acetylgalactosaminyltransferase activity"/>
    <property type="evidence" value="ECO:0007669"/>
    <property type="project" value="TreeGrafter"/>
</dbReference>
<dbReference type="GO" id="GO:0046872">
    <property type="term" value="F:metal ion binding"/>
    <property type="evidence" value="ECO:0007669"/>
    <property type="project" value="UniProtKB-KW"/>
</dbReference>
<proteinExistence type="inferred from homology"/>
<dbReference type="InterPro" id="IPR029044">
    <property type="entry name" value="Nucleotide-diphossugar_trans"/>
</dbReference>
<keyword evidence="14" id="KW-1185">Reference proteome</keyword>
<evidence type="ECO:0000256" key="8">
    <source>
        <dbReference type="ARBA" id="ARBA00023034"/>
    </source>
</evidence>
<keyword evidence="11" id="KW-0812">Transmembrane</keyword>
<evidence type="ECO:0000256" key="2">
    <source>
        <dbReference type="ARBA" id="ARBA00004323"/>
    </source>
</evidence>
<evidence type="ECO:0000256" key="6">
    <source>
        <dbReference type="ARBA" id="ARBA00022723"/>
    </source>
</evidence>
<evidence type="ECO:0000313" key="14">
    <source>
        <dbReference type="Proteomes" id="UP000078046"/>
    </source>
</evidence>
<accession>A0A177B721</accession>
<dbReference type="CDD" id="cd23437">
    <property type="entry name" value="beta-trefoil_Ricin_GALNT7"/>
    <property type="match status" value="1"/>
</dbReference>
<dbReference type="AlphaFoldDB" id="A0A177B721"/>
<dbReference type="SUPFAM" id="SSF53448">
    <property type="entry name" value="Nucleotide-diphospho-sugar transferases"/>
    <property type="match status" value="1"/>
</dbReference>
<gene>
    <name evidence="13" type="ORF">A3Q56_02867</name>
</gene>
<sequence>MYILIRYRILKLIILILLGLFTIKYFLFNGLKKVKYDKPVQMKRVESQFMSYETRDFVSQFNLSIFKYFYESQTFKKVTDHDAFYAEYSKDVYGYNLDMSDRISLNRFIPDLRDDLCGIEQYYSDLPTTSVVIVFHNEGLSTLLRTVHSVIRMSPRNLLKEIVMVDDNSDRENLKFELDKYIETHLRPVLNVIIFRSNERIGLIEARNTGAKLSSSEVVVFLDAHCECNYNWLVPLLQPIAENNNVMTVPYIDGINYENFDITRVYSPGSYFKGIFEWGMLYKETSINFEQINNRKSPIEPYDSPTHAGGLFAINRKFFASLGYYDSNNIKIWGGENFELSFKLWMCSNGSIKWVPCSRVAHIYRMKMPYSLGKQSSKISQIELNYQYIADTWMEEYAVYYYRRTPYMDSSETSKIRDRGNLKNCKTFHWFINNVAHDMLPKYPFPVRNVVWGEISNNKKCWDVGDYNKGSKINIYGCHHFGNNQLFRLNENGQLASGERCINIINNFVVVIWCEGSTLGPWNYTTGKQITHKDGKCIQIVNNKLIPANCTSENDQIWEFTDKYIIEYYYGSNKTIPLI</sequence>
<dbReference type="EC" id="2.4.1.-" evidence="11"/>
<comment type="similarity">
    <text evidence="11">Belongs to the glycosyltransferase 2 family. GalNAc-T subfamily.</text>
</comment>
<keyword evidence="11" id="KW-1133">Transmembrane helix</keyword>
<dbReference type="InterPro" id="IPR035992">
    <property type="entry name" value="Ricin_B-like_lectins"/>
</dbReference>
<evidence type="ECO:0000256" key="4">
    <source>
        <dbReference type="ARBA" id="ARBA00022676"/>
    </source>
</evidence>
<dbReference type="PANTHER" id="PTHR11675:SF68">
    <property type="entry name" value="N-ACETYLGALACTOSAMINYLTRANSFERASE 7"/>
    <property type="match status" value="1"/>
</dbReference>
<dbReference type="Gene3D" id="3.90.550.10">
    <property type="entry name" value="Spore Coat Polysaccharide Biosynthesis Protein SpsA, Chain A"/>
    <property type="match status" value="1"/>
</dbReference>
<evidence type="ECO:0000256" key="10">
    <source>
        <dbReference type="ARBA" id="ARBA00023211"/>
    </source>
</evidence>
<comment type="subcellular location">
    <subcellularLocation>
        <location evidence="2 11">Golgi apparatus membrane</location>
        <topology evidence="2 11">Single-pass type II membrane protein</topology>
    </subcellularLocation>
</comment>
<comment type="cofactor">
    <cofactor evidence="1 11">
        <name>Mn(2+)</name>
        <dbReference type="ChEBI" id="CHEBI:29035"/>
    </cofactor>
</comment>
<keyword evidence="5 11" id="KW-0808">Transferase</keyword>